<dbReference type="SUPFAM" id="SSF52833">
    <property type="entry name" value="Thioredoxin-like"/>
    <property type="match status" value="1"/>
</dbReference>
<feature type="domain" description="Thioredoxin" evidence="2">
    <location>
        <begin position="68"/>
        <end position="152"/>
    </location>
</feature>
<evidence type="ECO:0000313" key="3">
    <source>
        <dbReference type="EMBL" id="KAL3272389.1"/>
    </source>
</evidence>
<dbReference type="EMBL" id="JABFTP020000062">
    <property type="protein sequence ID" value="KAL3272389.1"/>
    <property type="molecule type" value="Genomic_DNA"/>
</dbReference>
<dbReference type="Proteomes" id="UP001516400">
    <property type="component" value="Unassembled WGS sequence"/>
</dbReference>
<evidence type="ECO:0000259" key="2">
    <source>
        <dbReference type="Pfam" id="PF00085"/>
    </source>
</evidence>
<evidence type="ECO:0000313" key="4">
    <source>
        <dbReference type="Proteomes" id="UP001516400"/>
    </source>
</evidence>
<evidence type="ECO:0000256" key="1">
    <source>
        <dbReference type="ARBA" id="ARBA00026148"/>
    </source>
</evidence>
<dbReference type="AlphaFoldDB" id="A0ABD2N268"/>
<protein>
    <recommendedName>
        <fullName evidence="1">Thioredoxin domain-containing protein 9</fullName>
    </recommendedName>
</protein>
<reference evidence="3 4" key="1">
    <citation type="journal article" date="2021" name="BMC Biol.">
        <title>Horizontally acquired antibacterial genes associated with adaptive radiation of ladybird beetles.</title>
        <authorList>
            <person name="Li H.S."/>
            <person name="Tang X.F."/>
            <person name="Huang Y.H."/>
            <person name="Xu Z.Y."/>
            <person name="Chen M.L."/>
            <person name="Du X.Y."/>
            <person name="Qiu B.Y."/>
            <person name="Chen P.T."/>
            <person name="Zhang W."/>
            <person name="Slipinski A."/>
            <person name="Escalona H.E."/>
            <person name="Waterhouse R.M."/>
            <person name="Zwick A."/>
            <person name="Pang H."/>
        </authorList>
    </citation>
    <scope>NUCLEOTIDE SEQUENCE [LARGE SCALE GENOMIC DNA]</scope>
    <source>
        <strain evidence="3">SYSU2018</strain>
    </source>
</reference>
<proteinExistence type="predicted"/>
<dbReference type="PANTHER" id="PTHR21148">
    <property type="entry name" value="THIOREDOXIN DOMAIN-CONTAINING PROTEIN 9"/>
    <property type="match status" value="1"/>
</dbReference>
<comment type="caution">
    <text evidence="3">The sequence shown here is derived from an EMBL/GenBank/DDBJ whole genome shotgun (WGS) entry which is preliminary data.</text>
</comment>
<gene>
    <name evidence="3" type="ORF">HHI36_013866</name>
</gene>
<organism evidence="3 4">
    <name type="scientific">Cryptolaemus montrouzieri</name>
    <dbReference type="NCBI Taxonomy" id="559131"/>
    <lineage>
        <taxon>Eukaryota</taxon>
        <taxon>Metazoa</taxon>
        <taxon>Ecdysozoa</taxon>
        <taxon>Arthropoda</taxon>
        <taxon>Hexapoda</taxon>
        <taxon>Insecta</taxon>
        <taxon>Pterygota</taxon>
        <taxon>Neoptera</taxon>
        <taxon>Endopterygota</taxon>
        <taxon>Coleoptera</taxon>
        <taxon>Polyphaga</taxon>
        <taxon>Cucujiformia</taxon>
        <taxon>Coccinelloidea</taxon>
        <taxon>Coccinellidae</taxon>
        <taxon>Scymninae</taxon>
        <taxon>Scymnini</taxon>
        <taxon>Cryptolaemus</taxon>
    </lineage>
</organism>
<sequence length="247" mass="28777">MEGIANQLSEVRKHLEKQVDATIDALDNLDVNDLEQLRRTRMKELKKDEEKRKTWLTNGHGEYEELAEEKMFFEVIKKSENVIVHFYTNSNERCKIVDKHLKILTPKHIEAKFCKLNAEKCPFLANNLKIKTIPTIVLIHDNIMVDKIVGFTQLGNRDDFTTETLEWRIAQQEIIKYDGDLSTPPYLREKKGPVNNGRKIRDGVYKKDDDDLDFEEYTLTKEEFDASQKMSENLELTAEEAAELGLD</sequence>
<name>A0ABD2N268_9CUCU</name>
<dbReference type="CDD" id="cd02989">
    <property type="entry name" value="Phd_like_TxnDC9"/>
    <property type="match status" value="1"/>
</dbReference>
<dbReference type="Gene3D" id="3.40.30.10">
    <property type="entry name" value="Glutaredoxin"/>
    <property type="match status" value="1"/>
</dbReference>
<dbReference type="InterPro" id="IPR013766">
    <property type="entry name" value="Thioredoxin_domain"/>
</dbReference>
<keyword evidence="4" id="KW-1185">Reference proteome</keyword>
<dbReference type="Pfam" id="PF00085">
    <property type="entry name" value="Thioredoxin"/>
    <property type="match status" value="1"/>
</dbReference>
<accession>A0ABD2N268</accession>
<dbReference type="InterPro" id="IPR036249">
    <property type="entry name" value="Thioredoxin-like_sf"/>
</dbReference>